<dbReference type="InterPro" id="IPR001841">
    <property type="entry name" value="Znf_RING"/>
</dbReference>
<dbReference type="InterPro" id="IPR039577">
    <property type="entry name" value="Rad18"/>
</dbReference>
<dbReference type="GO" id="GO:0006301">
    <property type="term" value="P:DNA damage tolerance"/>
    <property type="evidence" value="ECO:0007669"/>
    <property type="project" value="InterPro"/>
</dbReference>
<feature type="coiled-coil region" evidence="5">
    <location>
        <begin position="108"/>
        <end position="135"/>
    </location>
</feature>
<dbReference type="Proteomes" id="UP001212841">
    <property type="component" value="Unassembled WGS sequence"/>
</dbReference>
<evidence type="ECO:0000259" key="7">
    <source>
        <dbReference type="PROSITE" id="PS50089"/>
    </source>
</evidence>
<dbReference type="SMART" id="SM00184">
    <property type="entry name" value="RING"/>
    <property type="match status" value="1"/>
</dbReference>
<keyword evidence="2 4" id="KW-0863">Zinc-finger</keyword>
<dbReference type="InterPro" id="IPR013083">
    <property type="entry name" value="Znf_RING/FYVE/PHD"/>
</dbReference>
<dbReference type="PROSITE" id="PS50089">
    <property type="entry name" value="ZF_RING_2"/>
    <property type="match status" value="1"/>
</dbReference>
<name>A0AAD5RZV6_9FUNG</name>
<keyword evidence="3" id="KW-0862">Zinc</keyword>
<feature type="non-terminal residue" evidence="8">
    <location>
        <position position="237"/>
    </location>
</feature>
<dbReference type="PANTHER" id="PTHR14134">
    <property type="entry name" value="E3 UBIQUITIN-PROTEIN LIGASE RAD18"/>
    <property type="match status" value="1"/>
</dbReference>
<evidence type="ECO:0000256" key="2">
    <source>
        <dbReference type="ARBA" id="ARBA00022771"/>
    </source>
</evidence>
<feature type="domain" description="RING-type" evidence="7">
    <location>
        <begin position="138"/>
        <end position="176"/>
    </location>
</feature>
<organism evidence="8 9">
    <name type="scientific">Rhizophlyctis rosea</name>
    <dbReference type="NCBI Taxonomy" id="64517"/>
    <lineage>
        <taxon>Eukaryota</taxon>
        <taxon>Fungi</taxon>
        <taxon>Fungi incertae sedis</taxon>
        <taxon>Chytridiomycota</taxon>
        <taxon>Chytridiomycota incertae sedis</taxon>
        <taxon>Chytridiomycetes</taxon>
        <taxon>Rhizophlyctidales</taxon>
        <taxon>Rhizophlyctidaceae</taxon>
        <taxon>Rhizophlyctis</taxon>
    </lineage>
</organism>
<dbReference type="GO" id="GO:0008270">
    <property type="term" value="F:zinc ion binding"/>
    <property type="evidence" value="ECO:0007669"/>
    <property type="project" value="UniProtKB-KW"/>
</dbReference>
<evidence type="ECO:0000256" key="5">
    <source>
        <dbReference type="SAM" id="Coils"/>
    </source>
</evidence>
<evidence type="ECO:0000256" key="4">
    <source>
        <dbReference type="PROSITE-ProRule" id="PRU00175"/>
    </source>
</evidence>
<proteinExistence type="predicted"/>
<sequence length="237" mass="25989">MTSRKRVRLTNSDEEDSGAATTAETVGSVLFSDDERVSKSAAGEESLGVGNPPERRAEPTDEISAVDLVAEKLFENMTDGLIDLQEIPDDACTVETVVGKAIDLAGDLQGLLETYQQQQQRIAEAEAKVKSIHNSLTCPICHDLQSLSNSLPCGHSFCYTCILPWLTSHKTCPTCRLPISKAPTPNICLDAVIEAFRSSSSSQSHNHTQAREYWKSSEKWDKIFPDGPEANYDAEDR</sequence>
<evidence type="ECO:0000256" key="6">
    <source>
        <dbReference type="SAM" id="MobiDB-lite"/>
    </source>
</evidence>
<dbReference type="GO" id="GO:0003697">
    <property type="term" value="F:single-stranded DNA binding"/>
    <property type="evidence" value="ECO:0007669"/>
    <property type="project" value="InterPro"/>
</dbReference>
<comment type="caution">
    <text evidence="8">The sequence shown here is derived from an EMBL/GenBank/DDBJ whole genome shotgun (WGS) entry which is preliminary data.</text>
</comment>
<dbReference type="Gene3D" id="3.30.40.10">
    <property type="entry name" value="Zinc/RING finger domain, C3HC4 (zinc finger)"/>
    <property type="match status" value="1"/>
</dbReference>
<dbReference type="Pfam" id="PF13923">
    <property type="entry name" value="zf-C3HC4_2"/>
    <property type="match status" value="1"/>
</dbReference>
<dbReference type="PROSITE" id="PS00518">
    <property type="entry name" value="ZF_RING_1"/>
    <property type="match status" value="1"/>
</dbReference>
<dbReference type="EMBL" id="JADGJD010002884">
    <property type="protein sequence ID" value="KAJ3027497.1"/>
    <property type="molecule type" value="Genomic_DNA"/>
</dbReference>
<keyword evidence="5" id="KW-0175">Coiled coil</keyword>
<evidence type="ECO:0000313" key="9">
    <source>
        <dbReference type="Proteomes" id="UP001212841"/>
    </source>
</evidence>
<feature type="region of interest" description="Disordered" evidence="6">
    <location>
        <begin position="1"/>
        <end position="61"/>
    </location>
</feature>
<dbReference type="InterPro" id="IPR017907">
    <property type="entry name" value="Znf_RING_CS"/>
</dbReference>
<dbReference type="SUPFAM" id="SSF57850">
    <property type="entry name" value="RING/U-box"/>
    <property type="match status" value="1"/>
</dbReference>
<dbReference type="GO" id="GO:0006513">
    <property type="term" value="P:protein monoubiquitination"/>
    <property type="evidence" value="ECO:0007669"/>
    <property type="project" value="InterPro"/>
</dbReference>
<evidence type="ECO:0000313" key="8">
    <source>
        <dbReference type="EMBL" id="KAJ3027497.1"/>
    </source>
</evidence>
<gene>
    <name evidence="8" type="primary">PSH1</name>
    <name evidence="8" type="ORF">HK097_006148</name>
</gene>
<dbReference type="AlphaFoldDB" id="A0AAD5RZV6"/>
<evidence type="ECO:0000256" key="3">
    <source>
        <dbReference type="ARBA" id="ARBA00022833"/>
    </source>
</evidence>
<dbReference type="GO" id="GO:0061630">
    <property type="term" value="F:ubiquitin protein ligase activity"/>
    <property type="evidence" value="ECO:0007669"/>
    <property type="project" value="InterPro"/>
</dbReference>
<evidence type="ECO:0000256" key="1">
    <source>
        <dbReference type="ARBA" id="ARBA00022723"/>
    </source>
</evidence>
<keyword evidence="1" id="KW-0479">Metal-binding</keyword>
<keyword evidence="9" id="KW-1185">Reference proteome</keyword>
<accession>A0AAD5RZV6</accession>
<protein>
    <submittedName>
        <fullName evidence="8">E3 ubiquitin ligase</fullName>
    </submittedName>
</protein>
<reference evidence="8" key="1">
    <citation type="submission" date="2020-05" db="EMBL/GenBank/DDBJ databases">
        <title>Phylogenomic resolution of chytrid fungi.</title>
        <authorList>
            <person name="Stajich J.E."/>
            <person name="Amses K."/>
            <person name="Simmons R."/>
            <person name="Seto K."/>
            <person name="Myers J."/>
            <person name="Bonds A."/>
            <person name="Quandt C.A."/>
            <person name="Barry K."/>
            <person name="Liu P."/>
            <person name="Grigoriev I."/>
            <person name="Longcore J.E."/>
            <person name="James T.Y."/>
        </authorList>
    </citation>
    <scope>NUCLEOTIDE SEQUENCE</scope>
    <source>
        <strain evidence="8">JEL0318</strain>
    </source>
</reference>